<reference evidence="3" key="1">
    <citation type="submission" date="2016-10" db="EMBL/GenBank/DDBJ databases">
        <authorList>
            <person name="Varghese N."/>
            <person name="Submissions S."/>
        </authorList>
    </citation>
    <scope>NUCLEOTIDE SEQUENCE [LARGE SCALE GENOMIC DNA]</scope>
    <source>
        <strain evidence="3">DSM 25575</strain>
    </source>
</reference>
<sequence length="139" mass="15663">MKKIFSLVILCISILSFAQTKAPFVGHRSFNIIEGFSGSGTPSYYLDVKKNGDVYFGFVQVNQADGTETTEEMNAGKYNPKVMNVVFKKYGENFYVKFDKDNIYLTDKEGNIRKSEDCCSSMESASTDVCTCESKLYKK</sequence>
<evidence type="ECO:0000256" key="1">
    <source>
        <dbReference type="SAM" id="SignalP"/>
    </source>
</evidence>
<evidence type="ECO:0000313" key="3">
    <source>
        <dbReference type="Proteomes" id="UP000198769"/>
    </source>
</evidence>
<protein>
    <submittedName>
        <fullName evidence="2">Uncharacterized protein</fullName>
    </submittedName>
</protein>
<proteinExistence type="predicted"/>
<name>A0A1I4ZIG4_CHROL</name>
<dbReference type="RefSeq" id="WP_090025165.1">
    <property type="nucleotide sequence ID" value="NZ_FOVD01000004.1"/>
</dbReference>
<organism evidence="2 3">
    <name type="scientific">Chryseobacterium oleae</name>
    <dbReference type="NCBI Taxonomy" id="491207"/>
    <lineage>
        <taxon>Bacteria</taxon>
        <taxon>Pseudomonadati</taxon>
        <taxon>Bacteroidota</taxon>
        <taxon>Flavobacteriia</taxon>
        <taxon>Flavobacteriales</taxon>
        <taxon>Weeksellaceae</taxon>
        <taxon>Chryseobacterium group</taxon>
        <taxon>Chryseobacterium</taxon>
    </lineage>
</organism>
<dbReference type="Proteomes" id="UP000198769">
    <property type="component" value="Unassembled WGS sequence"/>
</dbReference>
<keyword evidence="3" id="KW-1185">Reference proteome</keyword>
<evidence type="ECO:0000313" key="2">
    <source>
        <dbReference type="EMBL" id="SFN49779.1"/>
    </source>
</evidence>
<gene>
    <name evidence="2" type="ORF">SAMN05421594_2999</name>
</gene>
<feature type="chain" id="PRO_5011750938" evidence="1">
    <location>
        <begin position="19"/>
        <end position="139"/>
    </location>
</feature>
<feature type="signal peptide" evidence="1">
    <location>
        <begin position="1"/>
        <end position="18"/>
    </location>
</feature>
<dbReference type="AlphaFoldDB" id="A0A1I4ZIG4"/>
<accession>A0A1I4ZIG4</accession>
<dbReference type="EMBL" id="FOVD01000004">
    <property type="protein sequence ID" value="SFN49779.1"/>
    <property type="molecule type" value="Genomic_DNA"/>
</dbReference>
<keyword evidence="1" id="KW-0732">Signal</keyword>
<dbReference type="OrthoDB" id="1267822at2"/>